<dbReference type="eggNOG" id="COG0806">
    <property type="taxonomic scope" value="Bacteria"/>
</dbReference>
<dbReference type="OrthoDB" id="9810331at2"/>
<dbReference type="InterPro" id="IPR027275">
    <property type="entry name" value="PRC-brl_dom"/>
</dbReference>
<keyword evidence="3 5" id="KW-0698">rRNA processing</keyword>
<dbReference type="HAMAP" id="MF_00014">
    <property type="entry name" value="Ribosome_mat_RimM"/>
    <property type="match status" value="1"/>
</dbReference>
<comment type="caution">
    <text evidence="8">The sequence shown here is derived from an EMBL/GenBank/DDBJ whole genome shotgun (WGS) entry which is preliminary data.</text>
</comment>
<keyword evidence="9" id="KW-1185">Reference proteome</keyword>
<dbReference type="Pfam" id="PF01782">
    <property type="entry name" value="RimM"/>
    <property type="match status" value="1"/>
</dbReference>
<keyword evidence="2 5" id="KW-0690">Ribosome biogenesis</keyword>
<dbReference type="Gene3D" id="2.30.30.240">
    <property type="entry name" value="PRC-barrel domain"/>
    <property type="match status" value="1"/>
</dbReference>
<reference evidence="8 9" key="1">
    <citation type="submission" date="2013-08" db="EMBL/GenBank/DDBJ databases">
        <title>Genome of Pontibacillus chungwhensis.</title>
        <authorList>
            <person name="Wang Q."/>
            <person name="Wang G."/>
        </authorList>
    </citation>
    <scope>NUCLEOTIDE SEQUENCE [LARGE SCALE GENOMIC DNA]</scope>
    <source>
        <strain evidence="8 9">BH030062</strain>
    </source>
</reference>
<dbReference type="AlphaFoldDB" id="A0A0A2V1G8"/>
<dbReference type="Proteomes" id="UP000030153">
    <property type="component" value="Unassembled WGS sequence"/>
</dbReference>
<dbReference type="InterPro" id="IPR011033">
    <property type="entry name" value="PRC_barrel-like_sf"/>
</dbReference>
<evidence type="ECO:0000256" key="4">
    <source>
        <dbReference type="ARBA" id="ARBA00023186"/>
    </source>
</evidence>
<evidence type="ECO:0000313" key="8">
    <source>
        <dbReference type="EMBL" id="KGP92838.1"/>
    </source>
</evidence>
<proteinExistence type="inferred from homology"/>
<comment type="subcellular location">
    <subcellularLocation>
        <location evidence="5">Cytoplasm</location>
    </subcellularLocation>
</comment>
<dbReference type="RefSeq" id="WP_036778640.1">
    <property type="nucleotide sequence ID" value="NZ_AVBG01000001.1"/>
</dbReference>
<dbReference type="STRING" id="1385513.N780_10825"/>
<comment type="subunit">
    <text evidence="5">Binds ribosomal protein uS19.</text>
</comment>
<dbReference type="SUPFAM" id="SSF50346">
    <property type="entry name" value="PRC-barrel domain"/>
    <property type="match status" value="1"/>
</dbReference>
<comment type="similarity">
    <text evidence="5">Belongs to the RimM family.</text>
</comment>
<dbReference type="InterPro" id="IPR002676">
    <property type="entry name" value="RimM_N"/>
</dbReference>
<keyword evidence="4 5" id="KW-0143">Chaperone</keyword>
<sequence length="173" mass="19807">MDKELYTIGKVVNTHGVRGEIRVIQVTDFEDRFEPGNEVYWVPQSKEEDPLLLTIKGHRMHKSFHLLHFEEYSSLNEVESLKGGTLAITKEQQTPLDEGEFYYHEIIGCSVQTTEEEVVGTVKEILSPGGNDVWVVKRPQKKDALIPYIEQVVKEIDTHNKTITIEPMEGLLD</sequence>
<dbReference type="GO" id="GO:0042274">
    <property type="term" value="P:ribosomal small subunit biogenesis"/>
    <property type="evidence" value="ECO:0007669"/>
    <property type="project" value="UniProtKB-UniRule"/>
</dbReference>
<evidence type="ECO:0000313" key="9">
    <source>
        <dbReference type="Proteomes" id="UP000030153"/>
    </source>
</evidence>
<keyword evidence="1 5" id="KW-0963">Cytoplasm</keyword>
<dbReference type="InterPro" id="IPR009000">
    <property type="entry name" value="Transl_B-barrel_sf"/>
</dbReference>
<name>A0A0A2V1G8_9BACI</name>
<evidence type="ECO:0000256" key="2">
    <source>
        <dbReference type="ARBA" id="ARBA00022517"/>
    </source>
</evidence>
<organism evidence="8 9">
    <name type="scientific">Pontibacillus chungwhensis BH030062</name>
    <dbReference type="NCBI Taxonomy" id="1385513"/>
    <lineage>
        <taxon>Bacteria</taxon>
        <taxon>Bacillati</taxon>
        <taxon>Bacillota</taxon>
        <taxon>Bacilli</taxon>
        <taxon>Bacillales</taxon>
        <taxon>Bacillaceae</taxon>
        <taxon>Pontibacillus</taxon>
    </lineage>
</organism>
<dbReference type="GO" id="GO:0005737">
    <property type="term" value="C:cytoplasm"/>
    <property type="evidence" value="ECO:0007669"/>
    <property type="project" value="UniProtKB-SubCell"/>
</dbReference>
<dbReference type="Pfam" id="PF05239">
    <property type="entry name" value="PRC"/>
    <property type="match status" value="1"/>
</dbReference>
<comment type="function">
    <text evidence="5">An accessory protein needed during the final step in the assembly of 30S ribosomal subunit, possibly for assembly of the head region. Essential for efficient processing of 16S rRNA. May be needed both before and after RbfA during the maturation of 16S rRNA. It has affinity for free ribosomal 30S subunits but not for 70S ribosomes.</text>
</comment>
<evidence type="ECO:0000256" key="1">
    <source>
        <dbReference type="ARBA" id="ARBA00022490"/>
    </source>
</evidence>
<dbReference type="InterPro" id="IPR036976">
    <property type="entry name" value="RimM_N_sf"/>
</dbReference>
<accession>A0A0A2V1G8</accession>
<evidence type="ECO:0000256" key="3">
    <source>
        <dbReference type="ARBA" id="ARBA00022552"/>
    </source>
</evidence>
<dbReference type="InterPro" id="IPR011961">
    <property type="entry name" value="RimM"/>
</dbReference>
<dbReference type="EMBL" id="AVBG01000001">
    <property type="protein sequence ID" value="KGP92838.1"/>
    <property type="molecule type" value="Genomic_DNA"/>
</dbReference>
<evidence type="ECO:0000259" key="7">
    <source>
        <dbReference type="Pfam" id="PF05239"/>
    </source>
</evidence>
<dbReference type="Gene3D" id="2.40.30.60">
    <property type="entry name" value="RimM"/>
    <property type="match status" value="1"/>
</dbReference>
<dbReference type="GO" id="GO:0006364">
    <property type="term" value="P:rRNA processing"/>
    <property type="evidence" value="ECO:0007669"/>
    <property type="project" value="UniProtKB-UniRule"/>
</dbReference>
<gene>
    <name evidence="5" type="primary">rimM</name>
    <name evidence="8" type="ORF">N780_10825</name>
</gene>
<evidence type="ECO:0000259" key="6">
    <source>
        <dbReference type="Pfam" id="PF01782"/>
    </source>
</evidence>
<comment type="domain">
    <text evidence="5">The PRC barrel domain binds ribosomal protein uS19.</text>
</comment>
<dbReference type="SUPFAM" id="SSF50447">
    <property type="entry name" value="Translation proteins"/>
    <property type="match status" value="1"/>
</dbReference>
<evidence type="ECO:0000256" key="5">
    <source>
        <dbReference type="HAMAP-Rule" id="MF_00014"/>
    </source>
</evidence>
<feature type="domain" description="RimM N-terminal" evidence="6">
    <location>
        <begin position="7"/>
        <end position="92"/>
    </location>
</feature>
<protein>
    <recommendedName>
        <fullName evidence="5">Ribosome maturation factor RimM</fullName>
    </recommendedName>
</protein>
<dbReference type="PANTHER" id="PTHR33692:SF1">
    <property type="entry name" value="RIBOSOME MATURATION FACTOR RIMM"/>
    <property type="match status" value="1"/>
</dbReference>
<dbReference type="GO" id="GO:0005840">
    <property type="term" value="C:ribosome"/>
    <property type="evidence" value="ECO:0007669"/>
    <property type="project" value="InterPro"/>
</dbReference>
<dbReference type="GO" id="GO:0043022">
    <property type="term" value="F:ribosome binding"/>
    <property type="evidence" value="ECO:0007669"/>
    <property type="project" value="InterPro"/>
</dbReference>
<feature type="domain" description="PRC-barrel" evidence="7">
    <location>
        <begin position="98"/>
        <end position="172"/>
    </location>
</feature>
<dbReference type="NCBIfam" id="TIGR02273">
    <property type="entry name" value="16S_RimM"/>
    <property type="match status" value="1"/>
</dbReference>
<dbReference type="PANTHER" id="PTHR33692">
    <property type="entry name" value="RIBOSOME MATURATION FACTOR RIMM"/>
    <property type="match status" value="1"/>
</dbReference>